<proteinExistence type="predicted"/>
<keyword evidence="3" id="KW-1185">Reference proteome</keyword>
<dbReference type="Proteomes" id="UP000190121">
    <property type="component" value="Unassembled WGS sequence"/>
</dbReference>
<gene>
    <name evidence="2" type="ORF">SAMN02745171_00515</name>
</gene>
<evidence type="ECO:0000313" key="2">
    <source>
        <dbReference type="EMBL" id="SJZ57670.1"/>
    </source>
</evidence>
<protein>
    <recommendedName>
        <fullName evidence="4">Por secretion system C-terminal sorting domain-containing protein</fullName>
    </recommendedName>
</protein>
<feature type="chain" id="PRO_5013250465" description="Por secretion system C-terminal sorting domain-containing protein" evidence="1">
    <location>
        <begin position="27"/>
        <end position="394"/>
    </location>
</feature>
<evidence type="ECO:0000313" key="3">
    <source>
        <dbReference type="Proteomes" id="UP000190121"/>
    </source>
</evidence>
<reference evidence="3" key="1">
    <citation type="submission" date="2017-02" db="EMBL/GenBank/DDBJ databases">
        <authorList>
            <person name="Varghese N."/>
            <person name="Submissions S."/>
        </authorList>
    </citation>
    <scope>NUCLEOTIDE SEQUENCE [LARGE SCALE GENOMIC DNA]</scope>
    <source>
        <strain evidence="3">ATCC 51356</strain>
    </source>
</reference>
<name>A0A1T4LSG6_9PORP</name>
<evidence type="ECO:0000256" key="1">
    <source>
        <dbReference type="SAM" id="SignalP"/>
    </source>
</evidence>
<dbReference type="OrthoDB" id="9939249at2"/>
<evidence type="ECO:0008006" key="4">
    <source>
        <dbReference type="Google" id="ProtNLM"/>
    </source>
</evidence>
<dbReference type="AlphaFoldDB" id="A0A1T4LSG6"/>
<accession>A0A1T4LSG6</accession>
<feature type="signal peptide" evidence="1">
    <location>
        <begin position="1"/>
        <end position="26"/>
    </location>
</feature>
<dbReference type="EMBL" id="FUXE01000004">
    <property type="protein sequence ID" value="SJZ57670.1"/>
    <property type="molecule type" value="Genomic_DNA"/>
</dbReference>
<keyword evidence="1" id="KW-0732">Signal</keyword>
<organism evidence="2 3">
    <name type="scientific">Porphyromonas circumdentaria</name>
    <dbReference type="NCBI Taxonomy" id="29524"/>
    <lineage>
        <taxon>Bacteria</taxon>
        <taxon>Pseudomonadati</taxon>
        <taxon>Bacteroidota</taxon>
        <taxon>Bacteroidia</taxon>
        <taxon>Bacteroidales</taxon>
        <taxon>Porphyromonadaceae</taxon>
        <taxon>Porphyromonas</taxon>
    </lineage>
</organism>
<dbReference type="RefSeq" id="WP_078736476.1">
    <property type="nucleotide sequence ID" value="NZ_FUXE01000004.1"/>
</dbReference>
<sequence length="394" mass="43278">MTQKIKSFITFALSILVLFSTMGASAQQNDDRRLVNVWFDKAPEGGTVVVKQGSRILRDGDMVRNGSTITIQASVAVRDYSLAVLRVGEKHYVNHPVQSVSVKYRVEGETFIKAIFTVIQENAKSRVNIQSTQGGIMGVSVGDRKIFSGQEVPVGTILRIGAQSAKSYLLTAIKVQGGQSLLDVPYTNEPVEVFYQVQDRSTSVNVLFEHYNSIPQKTVPLCINTYGDGGRLYVFLGDKQVHNNDQVPLKGILTLKTIPERHGWLTKLTVGRLGVVCEPMATPFTYRHEIGEAVIIAATFSTDPFSQEKGNQPRSNEGIEGANTAILSVLKDGREILIERAEPNVAVQLYNMRGEVVCQDRTNAEGYCKLVAEGVPAGAYLFNAGVVRQKVFVH</sequence>